<evidence type="ECO:0000256" key="1">
    <source>
        <dbReference type="SAM" id="MobiDB-lite"/>
    </source>
</evidence>
<name>A0A3P6FZ24_BRAOL</name>
<dbReference type="EMBL" id="LR031880">
    <property type="protein sequence ID" value="VDD63703.1"/>
    <property type="molecule type" value="Genomic_DNA"/>
</dbReference>
<proteinExistence type="predicted"/>
<evidence type="ECO:0000313" key="2">
    <source>
        <dbReference type="EMBL" id="VDD63703.1"/>
    </source>
</evidence>
<feature type="region of interest" description="Disordered" evidence="1">
    <location>
        <begin position="39"/>
        <end position="67"/>
    </location>
</feature>
<sequence length="149" mass="16260">MPNATSSTTAQLKRIQAPEIDITQAILDNAQTLIGRVTNPREHKSHTSAMTAPTAEKSHKLPTSQTLQGKERLPEMIDATYQLVQDVAQAQVFVAIEVSTTISMTKRSNRTTVNAAIDMGDRLDPAHQLQTSSLVGRGEARPHYMTPKG</sequence>
<dbReference type="AlphaFoldDB" id="A0A3P6FZ24"/>
<organism evidence="2">
    <name type="scientific">Brassica oleracea</name>
    <name type="common">Wild cabbage</name>
    <dbReference type="NCBI Taxonomy" id="3712"/>
    <lineage>
        <taxon>Eukaryota</taxon>
        <taxon>Viridiplantae</taxon>
        <taxon>Streptophyta</taxon>
        <taxon>Embryophyta</taxon>
        <taxon>Tracheophyta</taxon>
        <taxon>Spermatophyta</taxon>
        <taxon>Magnoliopsida</taxon>
        <taxon>eudicotyledons</taxon>
        <taxon>Gunneridae</taxon>
        <taxon>Pentapetalae</taxon>
        <taxon>rosids</taxon>
        <taxon>malvids</taxon>
        <taxon>Brassicales</taxon>
        <taxon>Brassicaceae</taxon>
        <taxon>Brassiceae</taxon>
        <taxon>Brassica</taxon>
    </lineage>
</organism>
<reference evidence="2" key="1">
    <citation type="submission" date="2018-11" db="EMBL/GenBank/DDBJ databases">
        <authorList>
            <consortium name="Genoscope - CEA"/>
            <person name="William W."/>
        </authorList>
    </citation>
    <scope>NUCLEOTIDE SEQUENCE</scope>
</reference>
<accession>A0A3P6FZ24</accession>
<protein>
    <submittedName>
        <fullName evidence="2">Uncharacterized protein</fullName>
    </submittedName>
</protein>
<gene>
    <name evidence="2" type="ORF">BOLC6T39156H</name>
</gene>